<feature type="domain" description="X-Tfes XVIPCD" evidence="3">
    <location>
        <begin position="486"/>
        <end position="550"/>
    </location>
</feature>
<dbReference type="InterPro" id="IPR018712">
    <property type="entry name" value="Tle1-like_cat"/>
</dbReference>
<dbReference type="Proteomes" id="UP001597110">
    <property type="component" value="Unassembled WGS sequence"/>
</dbReference>
<dbReference type="RefSeq" id="WP_386822729.1">
    <property type="nucleotide sequence ID" value="NZ_JBHTIF010000001.1"/>
</dbReference>
<dbReference type="PANTHER" id="PTHR33840">
    <property type="match status" value="1"/>
</dbReference>
<keyword evidence="5" id="KW-1185">Reference proteome</keyword>
<gene>
    <name evidence="4" type="ORF">ACFQ0E_05805</name>
</gene>
<dbReference type="PANTHER" id="PTHR33840:SF1">
    <property type="entry name" value="TLE1 PHOSPHOLIPASE DOMAIN-CONTAINING PROTEIN"/>
    <property type="match status" value="1"/>
</dbReference>
<name>A0ABW2YBR5_9GAMM</name>
<accession>A0ABW2YBR5</accession>
<feature type="region of interest" description="Disordered" evidence="1">
    <location>
        <begin position="551"/>
        <end position="590"/>
    </location>
</feature>
<organism evidence="4 5">
    <name type="scientific">Lysobacter brunescens</name>
    <dbReference type="NCBI Taxonomy" id="262323"/>
    <lineage>
        <taxon>Bacteria</taxon>
        <taxon>Pseudomonadati</taxon>
        <taxon>Pseudomonadota</taxon>
        <taxon>Gammaproteobacteria</taxon>
        <taxon>Lysobacterales</taxon>
        <taxon>Lysobacteraceae</taxon>
        <taxon>Lysobacter</taxon>
    </lineage>
</organism>
<dbReference type="Pfam" id="PF09994">
    <property type="entry name" value="T6SS_Tle1-like_cat"/>
    <property type="match status" value="1"/>
</dbReference>
<dbReference type="EMBL" id="JBHTIF010000001">
    <property type="protein sequence ID" value="MFD0725112.1"/>
    <property type="molecule type" value="Genomic_DNA"/>
</dbReference>
<dbReference type="Pfam" id="PF20410">
    <property type="entry name" value="X-Tfes_XVIPCD"/>
    <property type="match status" value="1"/>
</dbReference>
<evidence type="ECO:0000313" key="5">
    <source>
        <dbReference type="Proteomes" id="UP001597110"/>
    </source>
</evidence>
<evidence type="ECO:0000259" key="3">
    <source>
        <dbReference type="Pfam" id="PF20410"/>
    </source>
</evidence>
<comment type="caution">
    <text evidence="4">The sequence shown here is derived from an EMBL/GenBank/DDBJ whole genome shotgun (WGS) entry which is preliminary data.</text>
</comment>
<feature type="compositionally biased region" description="Basic and acidic residues" evidence="1">
    <location>
        <begin position="552"/>
        <end position="568"/>
    </location>
</feature>
<proteinExistence type="predicted"/>
<reference evidence="5" key="1">
    <citation type="journal article" date="2019" name="Int. J. Syst. Evol. Microbiol.">
        <title>The Global Catalogue of Microorganisms (GCM) 10K type strain sequencing project: providing services to taxonomists for standard genome sequencing and annotation.</title>
        <authorList>
            <consortium name="The Broad Institute Genomics Platform"/>
            <consortium name="The Broad Institute Genome Sequencing Center for Infectious Disease"/>
            <person name="Wu L."/>
            <person name="Ma J."/>
        </authorList>
    </citation>
    <scope>NUCLEOTIDE SEQUENCE [LARGE SCALE GENOMIC DNA]</scope>
    <source>
        <strain evidence="5">CCUG 55585</strain>
    </source>
</reference>
<feature type="domain" description="T6SS Phospholipase effector Tle1-like catalytic" evidence="2">
    <location>
        <begin position="48"/>
        <end position="168"/>
    </location>
</feature>
<feature type="compositionally biased region" description="Basic and acidic residues" evidence="1">
    <location>
        <begin position="388"/>
        <end position="401"/>
    </location>
</feature>
<feature type="region of interest" description="Disordered" evidence="1">
    <location>
        <begin position="448"/>
        <end position="470"/>
    </location>
</feature>
<sequence>MSGILREATDEDLRSFDEARATIRAHTTHDPGFDTTRNPHLRIFFANFDGTGNDVEVAPEKGTNVARIRDDIQSLNERGLNAVRTHYVEGPGTQAGRLASTRDQATGDTFPLRLEAMYGALCEQTLKWKREDPEAEIRVVSVGFSRGATEAAGFTNLLERRGIQDPTQARIEREVEPVQSSRNWVFNSHENVRIFDGPPLVAPGGVKQAVVLFDPVATGGPERYDRALPDSVVAGLQITAKDEHRTLFPVNEIIDRTRNGDGRFLNVQVNGAHSDIGGGYSERQGLAGHSGNLAADYLNTLTGHRMFHQVEVAREDCAVHDSNSTMFRTLARMQGLPPEVDRNVEGSLGVAERTVPQGRDIRLDAAHLYGQGSHDAERTNDRTGIADPRAHEAPRDSERPQTKTVPAREPGPGAPHDAILMQSMTAVARLGDSPAFRETLGKWALDKGEREGTIDPSGLSLPPEQRNERGMREHALQRLDLDGESPRMRLAAAIALESKRDGMQRVDEVVLNTDGTKLIAIQRNDGHPELARRVAVDIDAALSVPLAATAGELREAPQREALAREQARQDAPQQQEAVLPDAPGLGPRRL</sequence>
<dbReference type="InterPro" id="IPR046519">
    <property type="entry name" value="X-Tfes_XVIPCD"/>
</dbReference>
<evidence type="ECO:0000259" key="2">
    <source>
        <dbReference type="Pfam" id="PF09994"/>
    </source>
</evidence>
<feature type="region of interest" description="Disordered" evidence="1">
    <location>
        <begin position="369"/>
        <end position="417"/>
    </location>
</feature>
<evidence type="ECO:0000313" key="4">
    <source>
        <dbReference type="EMBL" id="MFD0725112.1"/>
    </source>
</evidence>
<evidence type="ECO:0000256" key="1">
    <source>
        <dbReference type="SAM" id="MobiDB-lite"/>
    </source>
</evidence>
<protein>
    <submittedName>
        <fullName evidence="4">Phospholipase effector Tle1 domain-containing protein</fullName>
    </submittedName>
</protein>